<dbReference type="Proteomes" id="UP001165960">
    <property type="component" value="Unassembled WGS sequence"/>
</dbReference>
<organism evidence="1 2">
    <name type="scientific">Entomophthora muscae</name>
    <dbReference type="NCBI Taxonomy" id="34485"/>
    <lineage>
        <taxon>Eukaryota</taxon>
        <taxon>Fungi</taxon>
        <taxon>Fungi incertae sedis</taxon>
        <taxon>Zoopagomycota</taxon>
        <taxon>Entomophthoromycotina</taxon>
        <taxon>Entomophthoromycetes</taxon>
        <taxon>Entomophthorales</taxon>
        <taxon>Entomophthoraceae</taxon>
        <taxon>Entomophthora</taxon>
    </lineage>
</organism>
<accession>A0ACC2SGJ4</accession>
<comment type="caution">
    <text evidence="1">The sequence shown here is derived from an EMBL/GenBank/DDBJ whole genome shotgun (WGS) entry which is preliminary data.</text>
</comment>
<protein>
    <submittedName>
        <fullName evidence="1">Uncharacterized protein</fullName>
    </submittedName>
</protein>
<gene>
    <name evidence="1" type="ORF">DSO57_1020906</name>
</gene>
<sequence>MSSTCALFTVGKVDAGLAILLTEENHLIEFPYLLLPEGVVSGAIVKIQVDRDRDEENRKLEEFRALQNQIRLEFGTNSPRAPHIRVGAVTQTSVVVEWDPLELYACDLRSFHVFKKGQRMPASLPTQGNKVKISGLDMDTLVDFHVMIVTSSGTYTSNSVEVRTLTLFNLSGINACLDPSLSNIETEELKKCIQRIGAKWSHEVSIETTDLLCNSAQGVNHEDAIAWNVAIVKPDWLKACEALGKIQPALSYYVDPPKKS</sequence>
<proteinExistence type="predicted"/>
<evidence type="ECO:0000313" key="2">
    <source>
        <dbReference type="Proteomes" id="UP001165960"/>
    </source>
</evidence>
<reference evidence="1" key="1">
    <citation type="submission" date="2022-04" db="EMBL/GenBank/DDBJ databases">
        <title>Genome of the entomopathogenic fungus Entomophthora muscae.</title>
        <authorList>
            <person name="Elya C."/>
            <person name="Lovett B.R."/>
            <person name="Lee E."/>
            <person name="Macias A.M."/>
            <person name="Hajek A.E."/>
            <person name="De Bivort B.L."/>
            <person name="Kasson M.T."/>
            <person name="De Fine Licht H.H."/>
            <person name="Stajich J.E."/>
        </authorList>
    </citation>
    <scope>NUCLEOTIDE SEQUENCE</scope>
    <source>
        <strain evidence="1">Berkeley</strain>
    </source>
</reference>
<keyword evidence="2" id="KW-1185">Reference proteome</keyword>
<dbReference type="EMBL" id="QTSX02005070">
    <property type="protein sequence ID" value="KAJ9061415.1"/>
    <property type="molecule type" value="Genomic_DNA"/>
</dbReference>
<name>A0ACC2SGJ4_9FUNG</name>
<evidence type="ECO:0000313" key="1">
    <source>
        <dbReference type="EMBL" id="KAJ9061415.1"/>
    </source>
</evidence>